<dbReference type="AlphaFoldDB" id="A0A0F6SI03"/>
<protein>
    <submittedName>
        <fullName evidence="1">Uncharacterized protein</fullName>
    </submittedName>
</protein>
<dbReference type="KEGG" id="samy:DB32_008493"/>
<dbReference type="OrthoDB" id="4547174at2"/>
<keyword evidence="2" id="KW-1185">Reference proteome</keyword>
<organism evidence="1 2">
    <name type="scientific">Sandaracinus amylolyticus</name>
    <dbReference type="NCBI Taxonomy" id="927083"/>
    <lineage>
        <taxon>Bacteria</taxon>
        <taxon>Pseudomonadati</taxon>
        <taxon>Myxococcota</taxon>
        <taxon>Polyangia</taxon>
        <taxon>Polyangiales</taxon>
        <taxon>Sandaracinaceae</taxon>
        <taxon>Sandaracinus</taxon>
    </lineage>
</organism>
<proteinExistence type="predicted"/>
<dbReference type="STRING" id="927083.DB32_008493"/>
<dbReference type="Proteomes" id="UP000034883">
    <property type="component" value="Chromosome"/>
</dbReference>
<sequence length="121" mass="13528">MIRIGAHRYESSLVGEPREEEPHGFGWLGTLTLVVRRADAPGALRIEFDGTSMDRDGAAGAIIRMRANGPEWLPLHATVVRRCFIEAALAAGWDGERAFELDGWTLYDDALARIRAREPRR</sequence>
<gene>
    <name evidence="1" type="ORF">DB32_008493</name>
</gene>
<dbReference type="EMBL" id="CP011125">
    <property type="protein sequence ID" value="AKF11344.1"/>
    <property type="molecule type" value="Genomic_DNA"/>
</dbReference>
<name>A0A0F6SI03_9BACT</name>
<accession>A0A0F6SI03</accession>
<evidence type="ECO:0000313" key="1">
    <source>
        <dbReference type="EMBL" id="AKF11344.1"/>
    </source>
</evidence>
<evidence type="ECO:0000313" key="2">
    <source>
        <dbReference type="Proteomes" id="UP000034883"/>
    </source>
</evidence>
<dbReference type="RefSeq" id="WP_053238219.1">
    <property type="nucleotide sequence ID" value="NZ_CP011125.1"/>
</dbReference>
<reference evidence="1 2" key="1">
    <citation type="submission" date="2015-03" db="EMBL/GenBank/DDBJ databases">
        <title>Genome assembly of Sandaracinus amylolyticus DSM 53668.</title>
        <authorList>
            <person name="Sharma G."/>
            <person name="Subramanian S."/>
        </authorList>
    </citation>
    <scope>NUCLEOTIDE SEQUENCE [LARGE SCALE GENOMIC DNA]</scope>
    <source>
        <strain evidence="1 2">DSM 53668</strain>
    </source>
</reference>